<protein>
    <submittedName>
        <fullName evidence="2">Uncharacterized protein</fullName>
    </submittedName>
</protein>
<dbReference type="RefSeq" id="WP_009407274.1">
    <property type="nucleotide sequence ID" value="NZ_AMWJ02000001.1"/>
</dbReference>
<organism evidence="2 3">
    <name type="scientific">Pseudomonas bharatica CSV86</name>
    <dbReference type="NCBI Taxonomy" id="1005395"/>
    <lineage>
        <taxon>Bacteria</taxon>
        <taxon>Pseudomonadati</taxon>
        <taxon>Pseudomonadota</taxon>
        <taxon>Gammaproteobacteria</taxon>
        <taxon>Pseudomonadales</taxon>
        <taxon>Pseudomonadaceae</taxon>
        <taxon>Pseudomonas</taxon>
        <taxon>Pseudomonas bharatica</taxon>
    </lineage>
</organism>
<proteinExistence type="predicted"/>
<sequence length="159" mass="17293">MMLQPQSFAVVPPTEVPVDDDPVASYAAMDSAVAALPASTALGSPILPCQEPMIEVSLLDEDNAPLAKVPYRLMLEETTLAEGTLDDQGYASVPKQELPAGDWHIEVTLQRNETTQLVERADILLTAAPPEDEDDQEAEPGEIEDAQWLELPDDALLWD</sequence>
<accession>L1LTH8</accession>
<dbReference type="OrthoDB" id="9831824at2"/>
<keyword evidence="3" id="KW-1185">Reference proteome</keyword>
<gene>
    <name evidence="2" type="ORF">CSV86_007570</name>
</gene>
<feature type="region of interest" description="Disordered" evidence="1">
    <location>
        <begin position="127"/>
        <end position="151"/>
    </location>
</feature>
<evidence type="ECO:0000313" key="3">
    <source>
        <dbReference type="Proteomes" id="UP000010448"/>
    </source>
</evidence>
<feature type="compositionally biased region" description="Acidic residues" evidence="1">
    <location>
        <begin position="130"/>
        <end position="151"/>
    </location>
</feature>
<dbReference type="Proteomes" id="UP000010448">
    <property type="component" value="Unassembled WGS sequence"/>
</dbReference>
<evidence type="ECO:0000256" key="1">
    <source>
        <dbReference type="SAM" id="MobiDB-lite"/>
    </source>
</evidence>
<dbReference type="EMBL" id="AMWJ02000001">
    <property type="protein sequence ID" value="NNJ15112.1"/>
    <property type="molecule type" value="Genomic_DNA"/>
</dbReference>
<name>L1LTH8_9PSED</name>
<comment type="caution">
    <text evidence="2">The sequence shown here is derived from an EMBL/GenBank/DDBJ whole genome shotgun (WGS) entry which is preliminary data.</text>
</comment>
<reference evidence="2 3" key="1">
    <citation type="journal article" date="2013" name="Genome Announc.">
        <title>Genome Sequence of Naphthalene-Degrading Soil Bacterium Pseudomonas putida CSV86.</title>
        <authorList>
            <person name="Phale P.S."/>
            <person name="Paliwal V."/>
            <person name="Raju S.C."/>
            <person name="Modak A."/>
            <person name="Purohit H.J."/>
        </authorList>
    </citation>
    <scope>NUCLEOTIDE SEQUENCE [LARGE SCALE GENOMIC DNA]</scope>
    <source>
        <strain evidence="2 3">CSV86</strain>
    </source>
</reference>
<dbReference type="AlphaFoldDB" id="L1LTH8"/>
<evidence type="ECO:0000313" key="2">
    <source>
        <dbReference type="EMBL" id="NNJ15112.1"/>
    </source>
</evidence>